<evidence type="ECO:0000256" key="2">
    <source>
        <dbReference type="ARBA" id="ARBA00022692"/>
    </source>
</evidence>
<feature type="compositionally biased region" description="Basic and acidic residues" evidence="5">
    <location>
        <begin position="200"/>
        <end position="219"/>
    </location>
</feature>
<evidence type="ECO:0000256" key="6">
    <source>
        <dbReference type="SAM" id="Phobius"/>
    </source>
</evidence>
<feature type="transmembrane region" description="Helical" evidence="6">
    <location>
        <begin position="5"/>
        <end position="22"/>
    </location>
</feature>
<organism evidence="8 9">
    <name type="scientific">Durusdinium trenchii</name>
    <dbReference type="NCBI Taxonomy" id="1381693"/>
    <lineage>
        <taxon>Eukaryota</taxon>
        <taxon>Sar</taxon>
        <taxon>Alveolata</taxon>
        <taxon>Dinophyceae</taxon>
        <taxon>Suessiales</taxon>
        <taxon>Symbiodiniaceae</taxon>
        <taxon>Durusdinium</taxon>
    </lineage>
</organism>
<reference evidence="8 9" key="1">
    <citation type="submission" date="2024-02" db="EMBL/GenBank/DDBJ databases">
        <authorList>
            <person name="Chen Y."/>
            <person name="Shah S."/>
            <person name="Dougan E. K."/>
            <person name="Thang M."/>
            <person name="Chan C."/>
        </authorList>
    </citation>
    <scope>NUCLEOTIDE SEQUENCE [LARGE SCALE GENOMIC DNA]</scope>
</reference>
<dbReference type="Pfam" id="PF01061">
    <property type="entry name" value="ABC2_membrane"/>
    <property type="match status" value="1"/>
</dbReference>
<dbReference type="EMBL" id="CAXAMM010021180">
    <property type="protein sequence ID" value="CAK9049460.1"/>
    <property type="molecule type" value="Genomic_DNA"/>
</dbReference>
<keyword evidence="9" id="KW-1185">Reference proteome</keyword>
<evidence type="ECO:0000256" key="4">
    <source>
        <dbReference type="ARBA" id="ARBA00023136"/>
    </source>
</evidence>
<evidence type="ECO:0000256" key="5">
    <source>
        <dbReference type="SAM" id="MobiDB-lite"/>
    </source>
</evidence>
<feature type="domain" description="ABC-2 type transporter transmembrane" evidence="7">
    <location>
        <begin position="1"/>
        <end position="60"/>
    </location>
</feature>
<keyword evidence="8" id="KW-0067">ATP-binding</keyword>
<keyword evidence="2 6" id="KW-0812">Transmembrane</keyword>
<evidence type="ECO:0000313" key="8">
    <source>
        <dbReference type="EMBL" id="CAK9049460.1"/>
    </source>
</evidence>
<feature type="compositionally biased region" description="Pro residues" evidence="5">
    <location>
        <begin position="168"/>
        <end position="178"/>
    </location>
</feature>
<name>A0ABP0MH29_9DINO</name>
<dbReference type="GO" id="GO:0005524">
    <property type="term" value="F:ATP binding"/>
    <property type="evidence" value="ECO:0007669"/>
    <property type="project" value="UniProtKB-KW"/>
</dbReference>
<proteinExistence type="predicted"/>
<comment type="caution">
    <text evidence="8">The sequence shown here is derived from an EMBL/GenBank/DDBJ whole genome shotgun (WGS) entry which is preliminary data.</text>
</comment>
<comment type="subcellular location">
    <subcellularLocation>
        <location evidence="1">Membrane</location>
        <topology evidence="1">Multi-pass membrane protein</topology>
    </subcellularLocation>
</comment>
<gene>
    <name evidence="8" type="ORF">SCF082_LOCUS27414</name>
</gene>
<accession>A0ABP0MH29</accession>
<sequence>MPFDILIALIWSATMFWMVGFRDDFEHFFYFFLGVYALTCVATGIGYLGGYAAPVAAIGMWLWQEREGQVNGRSHLRNAKDFIEKYAKNGGCTVEVKLVATVAAIDQLAEHHGARRGAGASEHWRERRCGGACNDCQITKSLEACKNFGWIQIWPHFQSIRNTLNVTPAPPLPPPPPEETPRPSKIIPRAHGTAEGLLSESERSCTDRSLTERSRRTPETEEQVEETSPSNCQS</sequence>
<evidence type="ECO:0000256" key="1">
    <source>
        <dbReference type="ARBA" id="ARBA00004141"/>
    </source>
</evidence>
<keyword evidence="8" id="KW-0547">Nucleotide-binding</keyword>
<feature type="transmembrane region" description="Helical" evidence="6">
    <location>
        <begin position="28"/>
        <end position="53"/>
    </location>
</feature>
<dbReference type="Proteomes" id="UP001642464">
    <property type="component" value="Unassembled WGS sequence"/>
</dbReference>
<keyword evidence="3 6" id="KW-1133">Transmembrane helix</keyword>
<keyword evidence="4 6" id="KW-0472">Membrane</keyword>
<dbReference type="InterPro" id="IPR013525">
    <property type="entry name" value="ABC2_TM"/>
</dbReference>
<evidence type="ECO:0000256" key="3">
    <source>
        <dbReference type="ARBA" id="ARBA00022989"/>
    </source>
</evidence>
<protein>
    <submittedName>
        <fullName evidence="8">ABC transporter ATP-binding protein/permease</fullName>
    </submittedName>
</protein>
<evidence type="ECO:0000259" key="7">
    <source>
        <dbReference type="Pfam" id="PF01061"/>
    </source>
</evidence>
<evidence type="ECO:0000313" key="9">
    <source>
        <dbReference type="Proteomes" id="UP001642464"/>
    </source>
</evidence>
<feature type="region of interest" description="Disordered" evidence="5">
    <location>
        <begin position="165"/>
        <end position="234"/>
    </location>
</feature>